<keyword evidence="9 11" id="KW-0539">Nucleus</keyword>
<evidence type="ECO:0000256" key="4">
    <source>
        <dbReference type="ARBA" id="ARBA00022741"/>
    </source>
</evidence>
<dbReference type="SUPFAM" id="SSF75553">
    <property type="entry name" value="Smc hinge domain"/>
    <property type="match status" value="1"/>
</dbReference>
<feature type="coiled-coil region" evidence="12">
    <location>
        <begin position="888"/>
        <end position="922"/>
    </location>
</feature>
<dbReference type="InterPro" id="IPR010935">
    <property type="entry name" value="SMC_hinge"/>
</dbReference>
<evidence type="ECO:0000256" key="9">
    <source>
        <dbReference type="ARBA" id="ARBA00023242"/>
    </source>
</evidence>
<dbReference type="EMBL" id="JAFCIX010000567">
    <property type="protein sequence ID" value="KAH6587199.1"/>
    <property type="molecule type" value="Genomic_DNA"/>
</dbReference>
<evidence type="ECO:0000313" key="14">
    <source>
        <dbReference type="EMBL" id="KAH6587199.1"/>
    </source>
</evidence>
<gene>
    <name evidence="14" type="ORF">BASA50_001332</name>
</gene>
<keyword evidence="8" id="KW-0226">DNA condensation</keyword>
<evidence type="ECO:0000256" key="3">
    <source>
        <dbReference type="ARBA" id="ARBA00022618"/>
    </source>
</evidence>
<organism evidence="14 15">
    <name type="scientific">Batrachochytrium salamandrivorans</name>
    <dbReference type="NCBI Taxonomy" id="1357716"/>
    <lineage>
        <taxon>Eukaryota</taxon>
        <taxon>Fungi</taxon>
        <taxon>Fungi incertae sedis</taxon>
        <taxon>Chytridiomycota</taxon>
        <taxon>Chytridiomycota incertae sedis</taxon>
        <taxon>Chytridiomycetes</taxon>
        <taxon>Rhizophydiales</taxon>
        <taxon>Rhizophydiales incertae sedis</taxon>
        <taxon>Batrachochytrium</taxon>
    </lineage>
</organism>
<dbReference type="InterPro" id="IPR027120">
    <property type="entry name" value="Smc2_ABC"/>
</dbReference>
<dbReference type="Pfam" id="PF06470">
    <property type="entry name" value="SMC_hinge"/>
    <property type="match status" value="1"/>
</dbReference>
<accession>A0ABQ8EVA1</accession>
<evidence type="ECO:0000256" key="2">
    <source>
        <dbReference type="ARBA" id="ARBA00005231"/>
    </source>
</evidence>
<evidence type="ECO:0000256" key="1">
    <source>
        <dbReference type="ARBA" id="ARBA00004123"/>
    </source>
</evidence>
<reference evidence="14 15" key="1">
    <citation type="submission" date="2021-02" db="EMBL/GenBank/DDBJ databases">
        <title>Variation within the Batrachochytrium salamandrivorans European outbreak.</title>
        <authorList>
            <person name="Kelly M."/>
            <person name="Pasmans F."/>
            <person name="Shea T.P."/>
            <person name="Munoz J.F."/>
            <person name="Carranza S."/>
            <person name="Cuomo C.A."/>
            <person name="Martel A."/>
        </authorList>
    </citation>
    <scope>NUCLEOTIDE SEQUENCE [LARGE SCALE GENOMIC DNA]</scope>
    <source>
        <strain evidence="14 15">AMFP18/2</strain>
    </source>
</reference>
<name>A0ABQ8EVA1_9FUNG</name>
<dbReference type="PIRSF" id="PIRSF005719">
    <property type="entry name" value="SMC"/>
    <property type="match status" value="1"/>
</dbReference>
<evidence type="ECO:0000256" key="5">
    <source>
        <dbReference type="ARBA" id="ARBA00022776"/>
    </source>
</evidence>
<evidence type="ECO:0000256" key="6">
    <source>
        <dbReference type="ARBA" id="ARBA00022840"/>
    </source>
</evidence>
<sequence length="1204" mass="135904">MFLEELVLDGFKSYATRTVVSGWDPEFNAITGLNGSGKSNILDAICFVLGISTLAHVRAANLQDLVYKRGQAGVNRASVTVIFNNLNKDTSPPGYHEHDKITITRQIIIGGRNKYLVNGINKNQQDVANLFQSVQLNVNNPHFLIMQGKITKVLNMRPPEILAMIEEAAGTRMFEEHKEKAIKTMDKKDARLNDISNLLETEISPKLEKLRNEKRILLEYQKIDVELGQLQRFIVAYDYMHAKEKAIELSNHIEVMGDRIKHLETMNSYLTEDVAELNEKIRDSIEEKQKNSSSSSELDNFLKELTNNLVKITTQHNLKLETIQDEKSNKQALVDSLKETEANVIASQEKEQQLSAQYASTLEKNEQYVVNTRKLEELLQTLTTGLSSTNGSDSGYMDQLRSEKQKVSASASEAQQANIKIAHITKELQEAVPKLKSAEKQNSGLENDLRASDGVIKMLQEQISTVEWNPEEEGVLLAARQNEQNNLGIIDESIHDLESAGFARHFSYSNPTPNFDRSTVKGFVADLINISEGNLGASTALEVCAGGKLYNVIVESEIVGSQLIQKGKLKSRVTILPLNKISAFKIQAERIRNASNLAPGKVELALRLVGFDEELINVMDYIFGSTLICKDPETAKLVTFNKGVGMRSVTYDGDTYDPSGQLSGGSRSSSGGILLNMMQLKDLRHQRTQCCARIDKINADLNNVLCTKDIFQGIQQKLDLKIHERKSLQERLKNSPSTQIVLHTNQLKESLNELRGVVTACLARNTESERRIAEINTEMKEFSNNRESKLKSIQTEIADGKKQIAIAQPHVQSIQQNVNLAKEETEQLRRDVVQLQQQIVSLDELLKSLTFECTKLETDRIEAEKIYQKENARFLREQSAHATYEKKIKVLQDEKRKKVQSIEDAKLELQTLVHDFSKLESNRANTKQVASELEHLNVWIQDKKELFGQSGTEFDFEKHNIRECKKRLSQLNEHHTKMQKTVDPQVLEKFDRVEKKEASLKQRLATVRKDKTKIQETIHTLDELKREKLIETWTKVNKDFGLIFGDLLPGNTCKLEAPEDQDICDGLEVKVCLGGAWKQSLTELSGGQRSLIALSLILSLLQFKPAPMYILDEVDSALDLSHTQNIGQLLKSRFKGSQFIVVSLKDGMFNNANVLFRTKFVDGVSKVDRICSKEIRKAPINATPGKSRTPLFLHTRRQSTLMDL</sequence>
<keyword evidence="3" id="KW-0132">Cell division</keyword>
<dbReference type="InterPro" id="IPR027417">
    <property type="entry name" value="P-loop_NTPase"/>
</dbReference>
<dbReference type="Gene3D" id="3.30.70.1620">
    <property type="match status" value="1"/>
</dbReference>
<keyword evidence="15" id="KW-1185">Reference proteome</keyword>
<keyword evidence="10" id="KW-0131">Cell cycle</keyword>
<dbReference type="CDD" id="cd03273">
    <property type="entry name" value="ABC_SMC2_euk"/>
    <property type="match status" value="1"/>
</dbReference>
<comment type="caution">
    <text evidence="14">The sequence shown here is derived from an EMBL/GenBank/DDBJ whole genome shotgun (WGS) entry which is preliminary data.</text>
</comment>
<dbReference type="InterPro" id="IPR003395">
    <property type="entry name" value="RecF/RecN/SMC_N"/>
</dbReference>
<evidence type="ECO:0000256" key="7">
    <source>
        <dbReference type="ARBA" id="ARBA00023054"/>
    </source>
</evidence>
<dbReference type="Proteomes" id="UP001648503">
    <property type="component" value="Unassembled WGS sequence"/>
</dbReference>
<keyword evidence="5" id="KW-0498">Mitosis</keyword>
<dbReference type="PANTHER" id="PTHR43977">
    <property type="entry name" value="STRUCTURAL MAINTENANCE OF CHROMOSOMES PROTEIN 3"/>
    <property type="match status" value="1"/>
</dbReference>
<evidence type="ECO:0000256" key="12">
    <source>
        <dbReference type="SAM" id="Coils"/>
    </source>
</evidence>
<keyword evidence="6" id="KW-0067">ATP-binding</keyword>
<protein>
    <recommendedName>
        <fullName evidence="11">Structural maintenance of chromosomes protein</fullName>
    </recommendedName>
</protein>
<keyword evidence="4" id="KW-0547">Nucleotide-binding</keyword>
<dbReference type="Pfam" id="PF02463">
    <property type="entry name" value="SMC_N"/>
    <property type="match status" value="1"/>
</dbReference>
<feature type="coiled-coil region" evidence="12">
    <location>
        <begin position="961"/>
        <end position="1027"/>
    </location>
</feature>
<dbReference type="InterPro" id="IPR036277">
    <property type="entry name" value="SMC_hinge_sf"/>
</dbReference>
<dbReference type="InterPro" id="IPR024704">
    <property type="entry name" value="SMC"/>
</dbReference>
<comment type="similarity">
    <text evidence="2">Belongs to the SMC family. SMC2 subfamily.</text>
</comment>
<dbReference type="Gene3D" id="3.40.50.300">
    <property type="entry name" value="P-loop containing nucleotide triphosphate hydrolases"/>
    <property type="match status" value="2"/>
</dbReference>
<feature type="coiled-coil region" evidence="12">
    <location>
        <begin position="811"/>
        <end position="845"/>
    </location>
</feature>
<dbReference type="Gene3D" id="1.20.1060.20">
    <property type="match status" value="1"/>
</dbReference>
<dbReference type="SUPFAM" id="SSF52540">
    <property type="entry name" value="P-loop containing nucleoside triphosphate hydrolases"/>
    <property type="match status" value="1"/>
</dbReference>
<evidence type="ECO:0000256" key="11">
    <source>
        <dbReference type="PIRNR" id="PIRNR005719"/>
    </source>
</evidence>
<dbReference type="SMART" id="SM00968">
    <property type="entry name" value="SMC_hinge"/>
    <property type="match status" value="1"/>
</dbReference>
<keyword evidence="7 12" id="KW-0175">Coiled coil</keyword>
<comment type="subcellular location">
    <subcellularLocation>
        <location evidence="1 11">Nucleus</location>
    </subcellularLocation>
</comment>
<evidence type="ECO:0000256" key="8">
    <source>
        <dbReference type="ARBA" id="ARBA00023067"/>
    </source>
</evidence>
<evidence type="ECO:0000256" key="10">
    <source>
        <dbReference type="ARBA" id="ARBA00023306"/>
    </source>
</evidence>
<feature type="domain" description="SMC hinge" evidence="13">
    <location>
        <begin position="518"/>
        <end position="639"/>
    </location>
</feature>
<proteinExistence type="inferred from homology"/>
<evidence type="ECO:0000313" key="15">
    <source>
        <dbReference type="Proteomes" id="UP001648503"/>
    </source>
</evidence>
<evidence type="ECO:0000259" key="13">
    <source>
        <dbReference type="SMART" id="SM00968"/>
    </source>
</evidence>
<feature type="coiled-coil region" evidence="12">
    <location>
        <begin position="320"/>
        <end position="357"/>
    </location>
</feature>